<dbReference type="RefSeq" id="WP_109266113.1">
    <property type="nucleotide sequence ID" value="NZ_QEWP01000026.1"/>
</dbReference>
<dbReference type="GO" id="GO:0016757">
    <property type="term" value="F:glycosyltransferase activity"/>
    <property type="evidence" value="ECO:0007669"/>
    <property type="project" value="InterPro"/>
</dbReference>
<feature type="domain" description="Glycosyl transferase family 1" evidence="2">
    <location>
        <begin position="206"/>
        <end position="362"/>
    </location>
</feature>
<dbReference type="Gene3D" id="3.40.50.2000">
    <property type="entry name" value="Glycogen Phosphorylase B"/>
    <property type="match status" value="2"/>
</dbReference>
<dbReference type="InterPro" id="IPR001296">
    <property type="entry name" value="Glyco_trans_1"/>
</dbReference>
<evidence type="ECO:0000313" key="3">
    <source>
        <dbReference type="EMBL" id="PWD97776.1"/>
    </source>
</evidence>
<comment type="caution">
    <text evidence="3">The sequence shown here is derived from an EMBL/GenBank/DDBJ whole genome shotgun (WGS) entry which is preliminary data.</text>
</comment>
<feature type="transmembrane region" description="Helical" evidence="1">
    <location>
        <begin position="95"/>
        <end position="116"/>
    </location>
</feature>
<name>A0A2U2B3Y6_9BACT</name>
<keyword evidence="1" id="KW-0472">Membrane</keyword>
<evidence type="ECO:0000256" key="1">
    <source>
        <dbReference type="SAM" id="Phobius"/>
    </source>
</evidence>
<sequence length="381" mass="43218">MTKEKKRILIIYDYFTPAFKAGGPIQSITNMVRLLGERHEFFVLARNVDLDGTLLDVEKDKWVDFEGKAEVFYASDENTGYAGVSRLLKEVRPDIAYINGLFSLFATVSPLIFNAWHSKKRRKMIIAPRGMFQEGALALKAAKKKYFLMVVKPFMNAGNVVWHATDEQEKKDIKREIGEKAEITVAGNVPAVTQESVMPDFEGEALKLVTIALVARKKNHLALLKLLKDYEGERKIIYDIYGPVKDADYWQECEKIIKKMPENVEVNYKGAVEPVKVVEILAGYHCYVLPTFGENFGHSIYEALAAGLPVMISDKTPWQNLEEKGAGWVFDLNEEGDFVRVLEELLNCSSDDLKNRGENAKKLAEVYLLEAGLEERYGELF</sequence>
<dbReference type="InterPro" id="IPR050194">
    <property type="entry name" value="Glycosyltransferase_grp1"/>
</dbReference>
<keyword evidence="1" id="KW-1133">Transmembrane helix</keyword>
<gene>
    <name evidence="3" type="ORF">DDZ16_19265</name>
</gene>
<keyword evidence="3" id="KW-0808">Transferase</keyword>
<dbReference type="OrthoDB" id="9790710at2"/>
<dbReference type="Pfam" id="PF00534">
    <property type="entry name" value="Glycos_transf_1"/>
    <property type="match status" value="1"/>
</dbReference>
<reference evidence="3 4" key="1">
    <citation type="submission" date="2018-05" db="EMBL/GenBank/DDBJ databases">
        <title>Marinilabilia rubrum sp. nov., isolated from saltern sediment.</title>
        <authorList>
            <person name="Zhang R."/>
        </authorList>
    </citation>
    <scope>NUCLEOTIDE SEQUENCE [LARGE SCALE GENOMIC DNA]</scope>
    <source>
        <strain evidence="3 4">WTE16</strain>
    </source>
</reference>
<keyword evidence="4" id="KW-1185">Reference proteome</keyword>
<evidence type="ECO:0000259" key="2">
    <source>
        <dbReference type="Pfam" id="PF00534"/>
    </source>
</evidence>
<evidence type="ECO:0000313" key="4">
    <source>
        <dbReference type="Proteomes" id="UP000244956"/>
    </source>
</evidence>
<protein>
    <submittedName>
        <fullName evidence="3">Glycosyl transferase family 1</fullName>
    </submittedName>
</protein>
<dbReference type="PANTHER" id="PTHR45947:SF3">
    <property type="entry name" value="SULFOQUINOVOSYL TRANSFERASE SQD2"/>
    <property type="match status" value="1"/>
</dbReference>
<proteinExistence type="predicted"/>
<dbReference type="EMBL" id="QEWP01000026">
    <property type="protein sequence ID" value="PWD97776.1"/>
    <property type="molecule type" value="Genomic_DNA"/>
</dbReference>
<dbReference type="SUPFAM" id="SSF53756">
    <property type="entry name" value="UDP-Glycosyltransferase/glycogen phosphorylase"/>
    <property type="match status" value="1"/>
</dbReference>
<dbReference type="Proteomes" id="UP000244956">
    <property type="component" value="Unassembled WGS sequence"/>
</dbReference>
<dbReference type="AlphaFoldDB" id="A0A2U2B3Y6"/>
<organism evidence="3 4">
    <name type="scientific">Marinilabilia rubra</name>
    <dbReference type="NCBI Taxonomy" id="2162893"/>
    <lineage>
        <taxon>Bacteria</taxon>
        <taxon>Pseudomonadati</taxon>
        <taxon>Bacteroidota</taxon>
        <taxon>Bacteroidia</taxon>
        <taxon>Marinilabiliales</taxon>
        <taxon>Marinilabiliaceae</taxon>
        <taxon>Marinilabilia</taxon>
    </lineage>
</organism>
<dbReference type="PANTHER" id="PTHR45947">
    <property type="entry name" value="SULFOQUINOVOSYL TRANSFERASE SQD2"/>
    <property type="match status" value="1"/>
</dbReference>
<accession>A0A2U2B3Y6</accession>
<keyword evidence="1" id="KW-0812">Transmembrane</keyword>